<evidence type="ECO:0000313" key="1">
    <source>
        <dbReference type="EMBL" id="PWK82358.1"/>
    </source>
</evidence>
<comment type="caution">
    <text evidence="1">The sequence shown here is derived from an EMBL/GenBank/DDBJ whole genome shotgun (WGS) entry which is preliminary data.</text>
</comment>
<organism evidence="1 2">
    <name type="scientific">Fulvimonas soli</name>
    <dbReference type="NCBI Taxonomy" id="155197"/>
    <lineage>
        <taxon>Bacteria</taxon>
        <taxon>Pseudomonadati</taxon>
        <taxon>Pseudomonadota</taxon>
        <taxon>Gammaproteobacteria</taxon>
        <taxon>Lysobacterales</taxon>
        <taxon>Rhodanobacteraceae</taxon>
        <taxon>Fulvimonas</taxon>
    </lineage>
</organism>
<gene>
    <name evidence="1" type="ORF">C7456_1163</name>
</gene>
<evidence type="ECO:0008006" key="3">
    <source>
        <dbReference type="Google" id="ProtNLM"/>
    </source>
</evidence>
<reference evidence="1 2" key="1">
    <citation type="submission" date="2018-05" db="EMBL/GenBank/DDBJ databases">
        <title>Genomic Encyclopedia of Type Strains, Phase IV (KMG-IV): sequencing the most valuable type-strain genomes for metagenomic binning, comparative biology and taxonomic classification.</title>
        <authorList>
            <person name="Goeker M."/>
        </authorList>
    </citation>
    <scope>NUCLEOTIDE SEQUENCE [LARGE SCALE GENOMIC DNA]</scope>
    <source>
        <strain evidence="1 2">DSM 14263</strain>
    </source>
</reference>
<dbReference type="Pfam" id="PF11162">
    <property type="entry name" value="DUF2946"/>
    <property type="match status" value="1"/>
</dbReference>
<dbReference type="EMBL" id="QGHC01000016">
    <property type="protein sequence ID" value="PWK82358.1"/>
    <property type="molecule type" value="Genomic_DNA"/>
</dbReference>
<protein>
    <recommendedName>
        <fullName evidence="3">DUF2946 family protein</fullName>
    </recommendedName>
</protein>
<evidence type="ECO:0000313" key="2">
    <source>
        <dbReference type="Proteomes" id="UP000245812"/>
    </source>
</evidence>
<name>A0A316HQH1_9GAMM</name>
<proteinExistence type="predicted"/>
<dbReference type="Proteomes" id="UP000245812">
    <property type="component" value="Unassembled WGS sequence"/>
</dbReference>
<dbReference type="AlphaFoldDB" id="A0A316HQH1"/>
<keyword evidence="2" id="KW-1185">Reference proteome</keyword>
<dbReference type="InterPro" id="IPR021333">
    <property type="entry name" value="DUF2946"/>
</dbReference>
<sequence>MWLAAAAPTVSRVLPAADAWPELGAWCTGHGLEQRHPEAPADPAAHLDKCGYCALLAHSPLLGAPAALALPPALPGAAAPAGRIAAAGHAAVPLAAHPRGPPPIRPA</sequence>
<accession>A0A316HQH1</accession>